<evidence type="ECO:0000313" key="6">
    <source>
        <dbReference type="EMBL" id="ORA03910.1"/>
    </source>
</evidence>
<name>A0A1W9YVZ1_MYCBA</name>
<keyword evidence="7" id="KW-1185">Reference proteome</keyword>
<dbReference type="InterPro" id="IPR036271">
    <property type="entry name" value="Tet_transcr_reg_TetR-rel_C_sf"/>
</dbReference>
<dbReference type="Proteomes" id="UP000192366">
    <property type="component" value="Unassembled WGS sequence"/>
</dbReference>
<keyword evidence="2 4" id="KW-0238">DNA-binding</keyword>
<evidence type="ECO:0000259" key="5">
    <source>
        <dbReference type="PROSITE" id="PS50977"/>
    </source>
</evidence>
<dbReference type="PANTHER" id="PTHR30055">
    <property type="entry name" value="HTH-TYPE TRANSCRIPTIONAL REGULATOR RUTR"/>
    <property type="match status" value="1"/>
</dbReference>
<dbReference type="GO" id="GO:0000976">
    <property type="term" value="F:transcription cis-regulatory region binding"/>
    <property type="evidence" value="ECO:0007669"/>
    <property type="project" value="TreeGrafter"/>
</dbReference>
<accession>A0A1W9YVZ1</accession>
<dbReference type="PANTHER" id="PTHR30055:SF234">
    <property type="entry name" value="HTH-TYPE TRANSCRIPTIONAL REGULATOR BETI"/>
    <property type="match status" value="1"/>
</dbReference>
<dbReference type="EMBL" id="MVHJ01000013">
    <property type="protein sequence ID" value="ORA03910.1"/>
    <property type="molecule type" value="Genomic_DNA"/>
</dbReference>
<dbReference type="SUPFAM" id="SSF46689">
    <property type="entry name" value="Homeodomain-like"/>
    <property type="match status" value="1"/>
</dbReference>
<dbReference type="InterPro" id="IPR009057">
    <property type="entry name" value="Homeodomain-like_sf"/>
</dbReference>
<reference evidence="6 7" key="1">
    <citation type="submission" date="2017-02" db="EMBL/GenBank/DDBJ databases">
        <title>The new phylogeny of genus Mycobacterium.</title>
        <authorList>
            <person name="Tortoli E."/>
            <person name="Trovato A."/>
            <person name="Cirillo D.M."/>
        </authorList>
    </citation>
    <scope>NUCLEOTIDE SEQUENCE [LARGE SCALE GENOMIC DNA]</scope>
    <source>
        <strain evidence="6 7">DSM 45578</strain>
    </source>
</reference>
<dbReference type="Gene3D" id="1.10.357.10">
    <property type="entry name" value="Tetracycline Repressor, domain 2"/>
    <property type="match status" value="1"/>
</dbReference>
<dbReference type="Pfam" id="PF00440">
    <property type="entry name" value="TetR_N"/>
    <property type="match status" value="1"/>
</dbReference>
<dbReference type="STRING" id="564198.BST17_16995"/>
<keyword evidence="1" id="KW-0805">Transcription regulation</keyword>
<dbReference type="InterPro" id="IPR050109">
    <property type="entry name" value="HTH-type_TetR-like_transc_reg"/>
</dbReference>
<sequence length="194" mass="20834">MVEATFACLAEPHDGPIPVSAILARAGVSSRAFYRHYQSKDELFLAMLHQVTERLAARLDEIAGNNGADPTGQLRTWLDQMFTLATDTSLHRYLAVLDCDEMRSAKGYKEARELSRARREASLTGILAAGQADGSFPVADPESDAIAIAALVSRELTSARIFDPAQIPASRARVESFTLRALGVVGERSGGGSA</sequence>
<comment type="caution">
    <text evidence="6">The sequence shown here is derived from an EMBL/GenBank/DDBJ whole genome shotgun (WGS) entry which is preliminary data.</text>
</comment>
<evidence type="ECO:0000256" key="3">
    <source>
        <dbReference type="ARBA" id="ARBA00023163"/>
    </source>
</evidence>
<evidence type="ECO:0000313" key="7">
    <source>
        <dbReference type="Proteomes" id="UP000192366"/>
    </source>
</evidence>
<feature type="DNA-binding region" description="H-T-H motif" evidence="4">
    <location>
        <begin position="18"/>
        <end position="37"/>
    </location>
</feature>
<proteinExistence type="predicted"/>
<dbReference type="InterPro" id="IPR001647">
    <property type="entry name" value="HTH_TetR"/>
</dbReference>
<dbReference type="AlphaFoldDB" id="A0A1W9YVZ1"/>
<evidence type="ECO:0000256" key="2">
    <source>
        <dbReference type="ARBA" id="ARBA00023125"/>
    </source>
</evidence>
<dbReference type="GO" id="GO:0003700">
    <property type="term" value="F:DNA-binding transcription factor activity"/>
    <property type="evidence" value="ECO:0007669"/>
    <property type="project" value="TreeGrafter"/>
</dbReference>
<dbReference type="SUPFAM" id="SSF48498">
    <property type="entry name" value="Tetracyclin repressor-like, C-terminal domain"/>
    <property type="match status" value="1"/>
</dbReference>
<dbReference type="PROSITE" id="PS50977">
    <property type="entry name" value="HTH_TETR_2"/>
    <property type="match status" value="1"/>
</dbReference>
<evidence type="ECO:0000256" key="1">
    <source>
        <dbReference type="ARBA" id="ARBA00023015"/>
    </source>
</evidence>
<feature type="domain" description="HTH tetR-type" evidence="5">
    <location>
        <begin position="1"/>
        <end position="55"/>
    </location>
</feature>
<evidence type="ECO:0000256" key="4">
    <source>
        <dbReference type="PROSITE-ProRule" id="PRU00335"/>
    </source>
</evidence>
<keyword evidence="3" id="KW-0804">Transcription</keyword>
<organism evidence="6 7">
    <name type="scientific">Mycolicibacterium bacteremicum</name>
    <name type="common">Mycobacterium bacteremicum</name>
    <dbReference type="NCBI Taxonomy" id="564198"/>
    <lineage>
        <taxon>Bacteria</taxon>
        <taxon>Bacillati</taxon>
        <taxon>Actinomycetota</taxon>
        <taxon>Actinomycetes</taxon>
        <taxon>Mycobacteriales</taxon>
        <taxon>Mycobacteriaceae</taxon>
        <taxon>Mycolicibacterium</taxon>
    </lineage>
</organism>
<dbReference type="Gene3D" id="1.10.10.60">
    <property type="entry name" value="Homeodomain-like"/>
    <property type="match status" value="1"/>
</dbReference>
<protein>
    <submittedName>
        <fullName evidence="6">TetR family transcriptional regulator</fullName>
    </submittedName>
</protein>
<gene>
    <name evidence="6" type="ORF">BST17_16995</name>
</gene>